<dbReference type="EMBL" id="BLXT01006874">
    <property type="protein sequence ID" value="GFO34058.1"/>
    <property type="molecule type" value="Genomic_DNA"/>
</dbReference>
<evidence type="ECO:0000313" key="1">
    <source>
        <dbReference type="EMBL" id="GFO34058.1"/>
    </source>
</evidence>
<dbReference type="AlphaFoldDB" id="A0AAV4CQ77"/>
<proteinExistence type="predicted"/>
<accession>A0AAV4CQ77</accession>
<sequence>KTDLCTTPGWFGKWCLFQCHCLDDVACDQNGDCFNGCAAGWFGPQCQYKSSEIKVTIEGRESDVLTDNNVETCVGNGTTFLNVSLLFPQMFTWMRVNMDNIG</sequence>
<gene>
    <name evidence="1" type="ORF">PoB_006056300</name>
</gene>
<comment type="caution">
    <text evidence="1">The sequence shown here is derived from an EMBL/GenBank/DDBJ whole genome shotgun (WGS) entry which is preliminary data.</text>
</comment>
<name>A0AAV4CQ77_9GAST</name>
<reference evidence="1 2" key="1">
    <citation type="journal article" date="2021" name="Elife">
        <title>Chloroplast acquisition without the gene transfer in kleptoplastic sea slugs, Plakobranchus ocellatus.</title>
        <authorList>
            <person name="Maeda T."/>
            <person name="Takahashi S."/>
            <person name="Yoshida T."/>
            <person name="Shimamura S."/>
            <person name="Takaki Y."/>
            <person name="Nagai Y."/>
            <person name="Toyoda A."/>
            <person name="Suzuki Y."/>
            <person name="Arimoto A."/>
            <person name="Ishii H."/>
            <person name="Satoh N."/>
            <person name="Nishiyama T."/>
            <person name="Hasebe M."/>
            <person name="Maruyama T."/>
            <person name="Minagawa J."/>
            <person name="Obokata J."/>
            <person name="Shigenobu S."/>
        </authorList>
    </citation>
    <scope>NUCLEOTIDE SEQUENCE [LARGE SCALE GENOMIC DNA]</scope>
</reference>
<evidence type="ECO:0000313" key="2">
    <source>
        <dbReference type="Proteomes" id="UP000735302"/>
    </source>
</evidence>
<protein>
    <recommendedName>
        <fullName evidence="3">EGF-like domain-containing protein</fullName>
    </recommendedName>
</protein>
<organism evidence="1 2">
    <name type="scientific">Plakobranchus ocellatus</name>
    <dbReference type="NCBI Taxonomy" id="259542"/>
    <lineage>
        <taxon>Eukaryota</taxon>
        <taxon>Metazoa</taxon>
        <taxon>Spiralia</taxon>
        <taxon>Lophotrochozoa</taxon>
        <taxon>Mollusca</taxon>
        <taxon>Gastropoda</taxon>
        <taxon>Heterobranchia</taxon>
        <taxon>Euthyneura</taxon>
        <taxon>Panpulmonata</taxon>
        <taxon>Sacoglossa</taxon>
        <taxon>Placobranchoidea</taxon>
        <taxon>Plakobranchidae</taxon>
        <taxon>Plakobranchus</taxon>
    </lineage>
</organism>
<evidence type="ECO:0008006" key="3">
    <source>
        <dbReference type="Google" id="ProtNLM"/>
    </source>
</evidence>
<dbReference type="Proteomes" id="UP000735302">
    <property type="component" value="Unassembled WGS sequence"/>
</dbReference>
<feature type="non-terminal residue" evidence="1">
    <location>
        <position position="1"/>
    </location>
</feature>
<keyword evidence="2" id="KW-1185">Reference proteome</keyword>